<keyword evidence="3" id="KW-1185">Reference proteome</keyword>
<name>A0A4S2N3D4_9PEZI</name>
<organism evidence="2 3">
    <name type="scientific">Ascodesmis nigricans</name>
    <dbReference type="NCBI Taxonomy" id="341454"/>
    <lineage>
        <taxon>Eukaryota</taxon>
        <taxon>Fungi</taxon>
        <taxon>Dikarya</taxon>
        <taxon>Ascomycota</taxon>
        <taxon>Pezizomycotina</taxon>
        <taxon>Pezizomycetes</taxon>
        <taxon>Pezizales</taxon>
        <taxon>Ascodesmidaceae</taxon>
        <taxon>Ascodesmis</taxon>
    </lineage>
</organism>
<evidence type="ECO:0000256" key="1">
    <source>
        <dbReference type="SAM" id="MobiDB-lite"/>
    </source>
</evidence>
<protein>
    <submittedName>
        <fullName evidence="2">Uncharacterized protein</fullName>
    </submittedName>
</protein>
<evidence type="ECO:0000313" key="2">
    <source>
        <dbReference type="EMBL" id="TGZ83583.1"/>
    </source>
</evidence>
<feature type="compositionally biased region" description="Polar residues" evidence="1">
    <location>
        <begin position="36"/>
        <end position="46"/>
    </location>
</feature>
<feature type="compositionally biased region" description="Basic residues" evidence="1">
    <location>
        <begin position="1"/>
        <end position="10"/>
    </location>
</feature>
<dbReference type="Proteomes" id="UP000298138">
    <property type="component" value="Unassembled WGS sequence"/>
</dbReference>
<reference evidence="2 3" key="1">
    <citation type="submission" date="2019-04" db="EMBL/GenBank/DDBJ databases">
        <title>Comparative genomics and transcriptomics to analyze fruiting body development in filamentous ascomycetes.</title>
        <authorList>
            <consortium name="DOE Joint Genome Institute"/>
            <person name="Lutkenhaus R."/>
            <person name="Traeger S."/>
            <person name="Breuer J."/>
            <person name="Kuo A."/>
            <person name="Lipzen A."/>
            <person name="Pangilinan J."/>
            <person name="Dilworth D."/>
            <person name="Sandor L."/>
            <person name="Poggeler S."/>
            <person name="Barry K."/>
            <person name="Grigoriev I.V."/>
            <person name="Nowrousian M."/>
        </authorList>
    </citation>
    <scope>NUCLEOTIDE SEQUENCE [LARGE SCALE GENOMIC DNA]</scope>
    <source>
        <strain evidence="2 3">CBS 389.68</strain>
    </source>
</reference>
<dbReference type="EMBL" id="ML220113">
    <property type="protein sequence ID" value="TGZ83583.1"/>
    <property type="molecule type" value="Genomic_DNA"/>
</dbReference>
<evidence type="ECO:0000313" key="3">
    <source>
        <dbReference type="Proteomes" id="UP000298138"/>
    </source>
</evidence>
<accession>A0A4S2N3D4</accession>
<feature type="compositionally biased region" description="Basic and acidic residues" evidence="1">
    <location>
        <begin position="11"/>
        <end position="29"/>
    </location>
</feature>
<dbReference type="InParanoid" id="A0A4S2N3D4"/>
<feature type="region of interest" description="Disordered" evidence="1">
    <location>
        <begin position="1"/>
        <end position="49"/>
    </location>
</feature>
<gene>
    <name evidence="2" type="ORF">EX30DRAFT_86176</name>
</gene>
<proteinExistence type="predicted"/>
<dbReference type="AlphaFoldDB" id="A0A4S2N3D4"/>
<sequence length="139" mass="15279">MMMMKMKMKRVREQEARARDERGRGRFEAVDDDEGTQASTPTINNDGRSRICEPPALNGNIPHGALRSANSIANSITNTIAYTITNTITYTITNTINTITYTITNTIATLGLHPLVPAPLCFLPITSPRFSTVYCNSGN</sequence>